<dbReference type="EMBL" id="VDEP01000039">
    <property type="protein sequence ID" value="KAA1135372.1"/>
    <property type="molecule type" value="Genomic_DNA"/>
</dbReference>
<sequence length="207" mass="23145">MRLEEWNWMMTKQLGSSKRALLRHEMRRYCAHNQHIHRQCDAASLSASRSRCYSGEIRKGNRRDSSPPATIRLKDNVKEIQPGKTFLKHDNCTAISSLMFPRIWRGDAIPKEAFEVGRRPPSKNRGTSSARKRLQIAMIISWIRGLRHCGGGLRSVPMTGSQQILGISSGRPLQNSECFSPIVIAPAAGDHSRSASYVGDDGGDKAY</sequence>
<gene>
    <name evidence="1" type="ORF">PGTUg99_018104</name>
</gene>
<comment type="caution">
    <text evidence="1">The sequence shown here is derived from an EMBL/GenBank/DDBJ whole genome shotgun (WGS) entry which is preliminary data.</text>
</comment>
<organism evidence="1 2">
    <name type="scientific">Puccinia graminis f. sp. tritici</name>
    <dbReference type="NCBI Taxonomy" id="56615"/>
    <lineage>
        <taxon>Eukaryota</taxon>
        <taxon>Fungi</taxon>
        <taxon>Dikarya</taxon>
        <taxon>Basidiomycota</taxon>
        <taxon>Pucciniomycotina</taxon>
        <taxon>Pucciniomycetes</taxon>
        <taxon>Pucciniales</taxon>
        <taxon>Pucciniaceae</taxon>
        <taxon>Puccinia</taxon>
    </lineage>
</organism>
<dbReference type="Proteomes" id="UP000325313">
    <property type="component" value="Unassembled WGS sequence"/>
</dbReference>
<reference evidence="1 2" key="1">
    <citation type="submission" date="2019-05" db="EMBL/GenBank/DDBJ databases">
        <title>Emergence of the Ug99 lineage of the wheat stem rust pathogen through somatic hybridization.</title>
        <authorList>
            <person name="Li F."/>
            <person name="Upadhyaya N.M."/>
            <person name="Sperschneider J."/>
            <person name="Matny O."/>
            <person name="Nguyen-Phuc H."/>
            <person name="Mago R."/>
            <person name="Raley C."/>
            <person name="Miller M.E."/>
            <person name="Silverstein K.A.T."/>
            <person name="Henningsen E."/>
            <person name="Hirsch C.D."/>
            <person name="Visser B."/>
            <person name="Pretorius Z.A."/>
            <person name="Steffenson B.J."/>
            <person name="Schwessinger B."/>
            <person name="Dodds P.N."/>
            <person name="Figueroa M."/>
        </authorList>
    </citation>
    <scope>NUCLEOTIDE SEQUENCE [LARGE SCALE GENOMIC DNA]</scope>
    <source>
        <strain evidence="1 2">Ug99</strain>
    </source>
</reference>
<evidence type="ECO:0000313" key="2">
    <source>
        <dbReference type="Proteomes" id="UP000325313"/>
    </source>
</evidence>
<evidence type="ECO:0000313" key="1">
    <source>
        <dbReference type="EMBL" id="KAA1135372.1"/>
    </source>
</evidence>
<accession>A0A5B0SC06</accession>
<dbReference type="AlphaFoldDB" id="A0A5B0SC06"/>
<proteinExistence type="predicted"/>
<name>A0A5B0SC06_PUCGR</name>
<protein>
    <submittedName>
        <fullName evidence="1">Uncharacterized protein</fullName>
    </submittedName>
</protein>